<dbReference type="PANTHER" id="PTHR43166:SF4">
    <property type="entry name" value="PHOSPHONATES IMPORT ATP-BINDING PROTEIN PHNC"/>
    <property type="match status" value="1"/>
</dbReference>
<dbReference type="SMART" id="SM00382">
    <property type="entry name" value="AAA"/>
    <property type="match status" value="1"/>
</dbReference>
<proteinExistence type="inferred from homology"/>
<feature type="domain" description="ABC transporter" evidence="5">
    <location>
        <begin position="15"/>
        <end position="260"/>
    </location>
</feature>
<keyword evidence="2" id="KW-0813">Transport</keyword>
<dbReference type="Gene3D" id="3.40.50.300">
    <property type="entry name" value="P-loop containing nucleotide triphosphate hydrolases"/>
    <property type="match status" value="1"/>
</dbReference>
<evidence type="ECO:0000256" key="2">
    <source>
        <dbReference type="ARBA" id="ARBA00022448"/>
    </source>
</evidence>
<dbReference type="PROSITE" id="PS00211">
    <property type="entry name" value="ABC_TRANSPORTER_1"/>
    <property type="match status" value="1"/>
</dbReference>
<dbReference type="InterPro" id="IPR030679">
    <property type="entry name" value="ABC_ATPase_HisP-typ"/>
</dbReference>
<dbReference type="InterPro" id="IPR027417">
    <property type="entry name" value="P-loop_NTPase"/>
</dbReference>
<dbReference type="EMBL" id="CP014692">
    <property type="protein sequence ID" value="AQS85912.1"/>
    <property type="molecule type" value="Genomic_DNA"/>
</dbReference>
<dbReference type="OrthoDB" id="9802264at2"/>
<evidence type="ECO:0000259" key="5">
    <source>
        <dbReference type="PROSITE" id="PS50893"/>
    </source>
</evidence>
<dbReference type="GO" id="GO:0016887">
    <property type="term" value="F:ATP hydrolysis activity"/>
    <property type="evidence" value="ECO:0007669"/>
    <property type="project" value="InterPro"/>
</dbReference>
<name>A0A1U9KJC0_ACEAC</name>
<dbReference type="InterPro" id="IPR050086">
    <property type="entry name" value="MetN_ABC_transporter-like"/>
</dbReference>
<dbReference type="PIRSF" id="PIRSF039085">
    <property type="entry name" value="ABC_ATPase_HisP"/>
    <property type="match status" value="1"/>
</dbReference>
<evidence type="ECO:0000256" key="4">
    <source>
        <dbReference type="ARBA" id="ARBA00022840"/>
    </source>
</evidence>
<dbReference type="Pfam" id="PF00005">
    <property type="entry name" value="ABC_tran"/>
    <property type="match status" value="1"/>
</dbReference>
<dbReference type="GO" id="GO:0015424">
    <property type="term" value="F:ABC-type amino acid transporter activity"/>
    <property type="evidence" value="ECO:0007669"/>
    <property type="project" value="InterPro"/>
</dbReference>
<evidence type="ECO:0000256" key="1">
    <source>
        <dbReference type="ARBA" id="ARBA00005417"/>
    </source>
</evidence>
<evidence type="ECO:0000256" key="3">
    <source>
        <dbReference type="ARBA" id="ARBA00022741"/>
    </source>
</evidence>
<evidence type="ECO:0000313" key="7">
    <source>
        <dbReference type="Proteomes" id="UP000188937"/>
    </source>
</evidence>
<dbReference type="KEGG" id="aace:A0U92_15350"/>
<dbReference type="Proteomes" id="UP000188937">
    <property type="component" value="Chromosome"/>
</dbReference>
<dbReference type="InterPro" id="IPR003439">
    <property type="entry name" value="ABC_transporter-like_ATP-bd"/>
</dbReference>
<dbReference type="STRING" id="435.A0U92_15350"/>
<dbReference type="PANTHER" id="PTHR43166">
    <property type="entry name" value="AMINO ACID IMPORT ATP-BINDING PROTEIN"/>
    <property type="match status" value="1"/>
</dbReference>
<accession>A0A1U9KJC0</accession>
<protein>
    <submittedName>
        <fullName evidence="6">Ectoine/hydroxyectoine ABC transporter ATP-binding protein EhuA</fullName>
    </submittedName>
</protein>
<comment type="similarity">
    <text evidence="1">Belongs to the ABC transporter superfamily.</text>
</comment>
<evidence type="ECO:0000313" key="6">
    <source>
        <dbReference type="EMBL" id="AQS85912.1"/>
    </source>
</evidence>
<dbReference type="CDD" id="cd03262">
    <property type="entry name" value="ABC_HisP_GlnQ"/>
    <property type="match status" value="1"/>
</dbReference>
<dbReference type="PROSITE" id="PS50893">
    <property type="entry name" value="ABC_TRANSPORTER_2"/>
    <property type="match status" value="1"/>
</dbReference>
<dbReference type="AlphaFoldDB" id="A0A1U9KJC0"/>
<keyword evidence="3" id="KW-0547">Nucleotide-binding</keyword>
<keyword evidence="7" id="KW-1185">Reference proteome</keyword>
<dbReference type="InterPro" id="IPR003593">
    <property type="entry name" value="AAA+_ATPase"/>
</dbReference>
<reference evidence="6 7" key="1">
    <citation type="submission" date="2016-03" db="EMBL/GenBank/DDBJ databases">
        <title>Acetic acid bacteria sequencing.</title>
        <authorList>
            <person name="Brandt J."/>
            <person name="Jakob F."/>
            <person name="Vogel R.F."/>
        </authorList>
    </citation>
    <scope>NUCLEOTIDE SEQUENCE [LARGE SCALE GENOMIC DNA]</scope>
    <source>
        <strain evidence="6 7">TMW2.1153</strain>
    </source>
</reference>
<dbReference type="RefSeq" id="WP_077813913.1">
    <property type="nucleotide sequence ID" value="NZ_CP014692.1"/>
</dbReference>
<keyword evidence="4 6" id="KW-0067">ATP-binding</keyword>
<gene>
    <name evidence="6" type="ORF">A0U92_15350</name>
</gene>
<dbReference type="GO" id="GO:0005524">
    <property type="term" value="F:ATP binding"/>
    <property type="evidence" value="ECO:0007669"/>
    <property type="project" value="UniProtKB-KW"/>
</dbReference>
<dbReference type="SUPFAM" id="SSF52540">
    <property type="entry name" value="P-loop containing nucleoside triphosphate hydrolases"/>
    <property type="match status" value="1"/>
</dbReference>
<dbReference type="InterPro" id="IPR017871">
    <property type="entry name" value="ABC_transporter-like_CS"/>
</dbReference>
<sequence length="271" mass="29086">MTATDIAAIPASPILEVRNLSKSYGSTSILKGVSCTLNQGDVMCVLGGSGSGKTTLLRCIAQLERYQGGSVVVDGELMGIAAAKSGRFYRLSERQIARQRLETGMVFQKFNLFSHMTAVQNVMEGPLHVLSVPPAEARREACRLLEWVGLGERMEHYPAQLSGGQQQRVAIARALAMKPKVMLFDEPTSALDPESVGRVLAVMKQVAATGMSMIVVTHEMGFAREVASQVVFMDQGAIVENAPSAQFFSAPSHPRAADFLASTLGARAQTN</sequence>
<organism evidence="6 7">
    <name type="scientific">Acetobacter aceti</name>
    <dbReference type="NCBI Taxonomy" id="435"/>
    <lineage>
        <taxon>Bacteria</taxon>
        <taxon>Pseudomonadati</taxon>
        <taxon>Pseudomonadota</taxon>
        <taxon>Alphaproteobacteria</taxon>
        <taxon>Acetobacterales</taxon>
        <taxon>Acetobacteraceae</taxon>
        <taxon>Acetobacter</taxon>
        <taxon>Acetobacter subgen. Acetobacter</taxon>
    </lineage>
</organism>